<dbReference type="AlphaFoldDB" id="A0AA86VZU1"/>
<keyword evidence="1" id="KW-0238">DNA-binding</keyword>
<evidence type="ECO:0008006" key="5">
    <source>
        <dbReference type="Google" id="ProtNLM"/>
    </source>
</evidence>
<accession>A0AA86VZU1</accession>
<evidence type="ECO:0000313" key="4">
    <source>
        <dbReference type="Proteomes" id="UP001189624"/>
    </source>
</evidence>
<dbReference type="Gramene" id="rna-AYBTSS11_LOCUS22140">
    <property type="protein sequence ID" value="CAJ1969205.1"/>
    <property type="gene ID" value="gene-AYBTSS11_LOCUS22140"/>
</dbReference>
<dbReference type="GO" id="GO:0003677">
    <property type="term" value="F:DNA binding"/>
    <property type="evidence" value="ECO:0007669"/>
    <property type="project" value="UniProtKB-KW"/>
</dbReference>
<sequence length="239" mass="26206">MEEQSNQENPVQLTSCDAGGTTNDVSHSAEGHLISNPKFVIAASSGRNGSHWTCFPKPSHNYVEYLSESSTYLPNTSTDYMMGGSYLPVGNINDGNVVNGSDRNFFYNDPGKVCAFKPIGSSSNDLDIRKQLGFWRADEGEENHASWTADSLGDKHNASHDPMVMVGAPALLPKPGTSSSKEKARITDRQRRQRIADNLKALHELLPNPAECDIVITYSNRMTRNWDMIAMATDGPLAQ</sequence>
<feature type="region of interest" description="Disordered" evidence="2">
    <location>
        <begin position="1"/>
        <end position="29"/>
    </location>
</feature>
<dbReference type="Proteomes" id="UP001189624">
    <property type="component" value="Chromosome 7"/>
</dbReference>
<name>A0AA86VZU1_9FABA</name>
<gene>
    <name evidence="3" type="ORF">AYBTSS11_LOCUS22140</name>
</gene>
<evidence type="ECO:0000256" key="1">
    <source>
        <dbReference type="ARBA" id="ARBA00023125"/>
    </source>
</evidence>
<organism evidence="3 4">
    <name type="scientific">Sphenostylis stenocarpa</name>
    <dbReference type="NCBI Taxonomy" id="92480"/>
    <lineage>
        <taxon>Eukaryota</taxon>
        <taxon>Viridiplantae</taxon>
        <taxon>Streptophyta</taxon>
        <taxon>Embryophyta</taxon>
        <taxon>Tracheophyta</taxon>
        <taxon>Spermatophyta</taxon>
        <taxon>Magnoliopsida</taxon>
        <taxon>eudicotyledons</taxon>
        <taxon>Gunneridae</taxon>
        <taxon>Pentapetalae</taxon>
        <taxon>rosids</taxon>
        <taxon>fabids</taxon>
        <taxon>Fabales</taxon>
        <taxon>Fabaceae</taxon>
        <taxon>Papilionoideae</taxon>
        <taxon>50 kb inversion clade</taxon>
        <taxon>NPAAA clade</taxon>
        <taxon>indigoferoid/millettioid clade</taxon>
        <taxon>Phaseoleae</taxon>
        <taxon>Sphenostylis</taxon>
    </lineage>
</organism>
<feature type="compositionally biased region" description="Polar residues" evidence="2">
    <location>
        <begin position="1"/>
        <end position="26"/>
    </location>
</feature>
<dbReference type="CDD" id="cd11393">
    <property type="entry name" value="bHLH_AtbHLH_like"/>
    <property type="match status" value="1"/>
</dbReference>
<protein>
    <recommendedName>
        <fullName evidence="5">BHLH domain-containing protein</fullName>
    </recommendedName>
</protein>
<evidence type="ECO:0000256" key="2">
    <source>
        <dbReference type="SAM" id="MobiDB-lite"/>
    </source>
</evidence>
<reference evidence="3" key="1">
    <citation type="submission" date="2023-10" db="EMBL/GenBank/DDBJ databases">
        <authorList>
            <person name="Domelevo Entfellner J.-B."/>
        </authorList>
    </citation>
    <scope>NUCLEOTIDE SEQUENCE</scope>
</reference>
<dbReference type="EMBL" id="OY731404">
    <property type="protein sequence ID" value="CAJ1969205.1"/>
    <property type="molecule type" value="Genomic_DNA"/>
</dbReference>
<feature type="region of interest" description="Disordered" evidence="2">
    <location>
        <begin position="170"/>
        <end position="191"/>
    </location>
</feature>
<keyword evidence="4" id="KW-1185">Reference proteome</keyword>
<proteinExistence type="predicted"/>
<feature type="compositionally biased region" description="Basic and acidic residues" evidence="2">
    <location>
        <begin position="180"/>
        <end position="191"/>
    </location>
</feature>
<evidence type="ECO:0000313" key="3">
    <source>
        <dbReference type="EMBL" id="CAJ1969205.1"/>
    </source>
</evidence>
<dbReference type="InterPro" id="IPR045239">
    <property type="entry name" value="bHLH95_bHLH"/>
</dbReference>